<dbReference type="RefSeq" id="WP_132224001.1">
    <property type="nucleotide sequence ID" value="NZ_JANKBG010000004.1"/>
</dbReference>
<feature type="binding site" evidence="7">
    <location>
        <position position="329"/>
    </location>
    <ligand>
        <name>3-phosphoshikimate</name>
        <dbReference type="ChEBI" id="CHEBI:145989"/>
    </ligand>
</feature>
<dbReference type="PIRSF" id="PIRSF000505">
    <property type="entry name" value="EPSPS"/>
    <property type="match status" value="1"/>
</dbReference>
<feature type="binding site" evidence="7">
    <location>
        <position position="20"/>
    </location>
    <ligand>
        <name>3-phosphoshikimate</name>
        <dbReference type="ChEBI" id="CHEBI:145989"/>
    </ligand>
</feature>
<comment type="subcellular location">
    <subcellularLocation>
        <location evidence="7">Cytoplasm</location>
    </subcellularLocation>
</comment>
<comment type="similarity">
    <text evidence="2 7">Belongs to the EPSP synthase family.</text>
</comment>
<protein>
    <recommendedName>
        <fullName evidence="7">3-phosphoshikimate 1-carboxyvinyltransferase</fullName>
        <ecNumber evidence="7">2.5.1.19</ecNumber>
    </recommendedName>
    <alternativeName>
        <fullName evidence="7">5-enolpyruvylshikimate-3-phosphate synthase</fullName>
        <shortName evidence="7">EPSP synthase</shortName>
        <shortName evidence="7">EPSPS</shortName>
    </alternativeName>
</protein>
<dbReference type="GO" id="GO:0008652">
    <property type="term" value="P:amino acid biosynthetic process"/>
    <property type="evidence" value="ECO:0007669"/>
    <property type="project" value="UniProtKB-KW"/>
</dbReference>
<evidence type="ECO:0000256" key="7">
    <source>
        <dbReference type="HAMAP-Rule" id="MF_00210"/>
    </source>
</evidence>
<keyword evidence="5 7" id="KW-0057">Aromatic amino acid biosynthesis</keyword>
<dbReference type="InterPro" id="IPR036968">
    <property type="entry name" value="Enolpyruvate_Tfrase_sf"/>
</dbReference>
<comment type="pathway">
    <text evidence="1 7">Metabolic intermediate biosynthesis; chorismate biosynthesis; chorismate from D-erythrose 4-phosphate and phosphoenolpyruvate: step 6/7.</text>
</comment>
<feature type="binding site" evidence="7">
    <location>
        <position position="188"/>
    </location>
    <ligand>
        <name>3-phosphoshikimate</name>
        <dbReference type="ChEBI" id="CHEBI:145989"/>
    </ligand>
</feature>
<evidence type="ECO:0000256" key="3">
    <source>
        <dbReference type="ARBA" id="ARBA00022605"/>
    </source>
</evidence>
<dbReference type="PANTHER" id="PTHR21090:SF5">
    <property type="entry name" value="PENTAFUNCTIONAL AROM POLYPEPTIDE"/>
    <property type="match status" value="1"/>
</dbReference>
<comment type="caution">
    <text evidence="7">Lacks conserved residue(s) required for the propagation of feature annotation.</text>
</comment>
<feature type="binding site" evidence="7">
    <location>
        <position position="376"/>
    </location>
    <ligand>
        <name>phosphoenolpyruvate</name>
        <dbReference type="ChEBI" id="CHEBI:58702"/>
    </ligand>
</feature>
<dbReference type="CDD" id="cd01556">
    <property type="entry name" value="EPSP_synthase"/>
    <property type="match status" value="1"/>
</dbReference>
<feature type="binding site" evidence="7">
    <location>
        <position position="91"/>
    </location>
    <ligand>
        <name>phosphoenolpyruvate</name>
        <dbReference type="ChEBI" id="CHEBI:58702"/>
    </ligand>
</feature>
<dbReference type="HAMAP" id="MF_00210">
    <property type="entry name" value="EPSP_synth"/>
    <property type="match status" value="1"/>
</dbReference>
<dbReference type="InterPro" id="IPR023193">
    <property type="entry name" value="EPSP_synthase_CS"/>
</dbReference>
<evidence type="ECO:0000256" key="1">
    <source>
        <dbReference type="ARBA" id="ARBA00004811"/>
    </source>
</evidence>
<name>A0A4R3TLS6_9FIRM</name>
<dbReference type="SUPFAM" id="SSF55205">
    <property type="entry name" value="EPT/RTPC-like"/>
    <property type="match status" value="1"/>
</dbReference>
<evidence type="ECO:0000256" key="2">
    <source>
        <dbReference type="ARBA" id="ARBA00009948"/>
    </source>
</evidence>
<sequence>MKVTIAPSLGKGHVHIPPSKSMAHRAIICASLAKGRSVISNVAYSKDIRATIEGMKQLGAHIEIAEDTVTIDGIANFQGLKDKEIFCNESGSTLRFFIPIFSLCEKPITFTGSGRLLQRPQKVYEDIFHENGLAFQQDAHGIHIQEALPYGEYQIKGDVSSQFISGLLFTLPLLEKDSTIHILPPFESRSYVELTLQMLEHFGVHAYFKDEMTLAIPGGQTYQANNYEIEGDYSQLAFFAVYAAIHGKITVTGVSHASRQGDKAILEILKSFGACIEEVPHGYTFYKSELKGTSIDLANCPDLGPILCVLGMYSLGNTHIYNAGRLRIKESDRIAAMEEELRKFGVTITSTEDEIFIQGGQDYTCKQTLHGHNDHRIVMALSVATACSNSCTTIEDAQAITKSYPTFFDDFAKVQGKVESL</sequence>
<keyword evidence="10" id="KW-1185">Reference proteome</keyword>
<feature type="domain" description="Enolpyruvate transferase" evidence="8">
    <location>
        <begin position="11"/>
        <end position="410"/>
    </location>
</feature>
<keyword evidence="7" id="KW-0963">Cytoplasm</keyword>
<dbReference type="Gene3D" id="3.65.10.10">
    <property type="entry name" value="Enolpyruvate transferase domain"/>
    <property type="match status" value="2"/>
</dbReference>
<dbReference type="GO" id="GO:0003866">
    <property type="term" value="F:3-phosphoshikimate 1-carboxyvinyltransferase activity"/>
    <property type="evidence" value="ECO:0007669"/>
    <property type="project" value="UniProtKB-UniRule"/>
</dbReference>
<evidence type="ECO:0000256" key="6">
    <source>
        <dbReference type="ARBA" id="ARBA00044633"/>
    </source>
</evidence>
<dbReference type="PANTHER" id="PTHR21090">
    <property type="entry name" value="AROM/DEHYDROQUINATE SYNTHASE"/>
    <property type="match status" value="1"/>
</dbReference>
<keyword evidence="4 7" id="KW-0808">Transferase</keyword>
<feature type="binding site" evidence="7">
    <location>
        <position position="21"/>
    </location>
    <ligand>
        <name>3-phosphoshikimate</name>
        <dbReference type="ChEBI" id="CHEBI:145989"/>
    </ligand>
</feature>
<evidence type="ECO:0000256" key="4">
    <source>
        <dbReference type="ARBA" id="ARBA00022679"/>
    </source>
</evidence>
<feature type="active site" description="Proton acceptor" evidence="7">
    <location>
        <position position="302"/>
    </location>
</feature>
<comment type="catalytic activity">
    <reaction evidence="6">
        <text>3-phosphoshikimate + phosphoenolpyruvate = 5-O-(1-carboxyvinyl)-3-phosphoshikimate + phosphate</text>
        <dbReference type="Rhea" id="RHEA:21256"/>
        <dbReference type="ChEBI" id="CHEBI:43474"/>
        <dbReference type="ChEBI" id="CHEBI:57701"/>
        <dbReference type="ChEBI" id="CHEBI:58702"/>
        <dbReference type="ChEBI" id="CHEBI:145989"/>
        <dbReference type="EC" id="2.5.1.19"/>
    </reaction>
    <physiologicalReaction direction="left-to-right" evidence="6">
        <dbReference type="Rhea" id="RHEA:21257"/>
    </physiologicalReaction>
</comment>
<keyword evidence="3 7" id="KW-0028">Amino-acid biosynthesis</keyword>
<accession>A0A4R3TLS6</accession>
<feature type="binding site" evidence="7">
    <location>
        <position position="119"/>
    </location>
    <ligand>
        <name>phosphoenolpyruvate</name>
        <dbReference type="ChEBI" id="CHEBI:58702"/>
    </ligand>
</feature>
<dbReference type="EMBL" id="SMBP01000004">
    <property type="protein sequence ID" value="TCU62377.1"/>
    <property type="molecule type" value="Genomic_DNA"/>
</dbReference>
<dbReference type="Pfam" id="PF00275">
    <property type="entry name" value="EPSP_synthase"/>
    <property type="match status" value="1"/>
</dbReference>
<feature type="binding site" evidence="7">
    <location>
        <position position="20"/>
    </location>
    <ligand>
        <name>phosphoenolpyruvate</name>
        <dbReference type="ChEBI" id="CHEBI:58702"/>
    </ligand>
</feature>
<comment type="caution">
    <text evidence="9">The sequence shown here is derived from an EMBL/GenBank/DDBJ whole genome shotgun (WGS) entry which is preliminary data.</text>
</comment>
<feature type="binding site" evidence="7">
    <location>
        <position position="161"/>
    </location>
    <ligand>
        <name>3-phosphoshikimate</name>
        <dbReference type="ChEBI" id="CHEBI:145989"/>
    </ligand>
</feature>
<feature type="binding site" evidence="7">
    <location>
        <position position="162"/>
    </location>
    <ligand>
        <name>phosphoenolpyruvate</name>
        <dbReference type="ChEBI" id="CHEBI:58702"/>
    </ligand>
</feature>
<organism evidence="9 10">
    <name type="scientific">Longicatena caecimuris</name>
    <dbReference type="NCBI Taxonomy" id="1796635"/>
    <lineage>
        <taxon>Bacteria</taxon>
        <taxon>Bacillati</taxon>
        <taxon>Bacillota</taxon>
        <taxon>Erysipelotrichia</taxon>
        <taxon>Erysipelotrichales</taxon>
        <taxon>Erysipelotrichaceae</taxon>
        <taxon>Longicatena</taxon>
    </lineage>
</organism>
<proteinExistence type="inferred from homology"/>
<feature type="binding site" evidence="7">
    <location>
        <position position="333"/>
    </location>
    <ligand>
        <name>phosphoenolpyruvate</name>
        <dbReference type="ChEBI" id="CHEBI:58702"/>
    </ligand>
</feature>
<dbReference type="InterPro" id="IPR013792">
    <property type="entry name" value="RNA3'P_cycl/enolpyr_Trfase_a/b"/>
</dbReference>
<feature type="binding site" evidence="7">
    <location>
        <position position="162"/>
    </location>
    <ligand>
        <name>3-phosphoshikimate</name>
        <dbReference type="ChEBI" id="CHEBI:145989"/>
    </ligand>
</feature>
<dbReference type="Proteomes" id="UP000295773">
    <property type="component" value="Unassembled WGS sequence"/>
</dbReference>
<dbReference type="GO" id="GO:0009423">
    <property type="term" value="P:chorismate biosynthetic process"/>
    <property type="evidence" value="ECO:0007669"/>
    <property type="project" value="UniProtKB-UniRule"/>
</dbReference>
<dbReference type="InterPro" id="IPR006264">
    <property type="entry name" value="EPSP_synthase"/>
</dbReference>
<dbReference type="PROSITE" id="PS00885">
    <property type="entry name" value="EPSP_SYNTHASE_2"/>
    <property type="match status" value="1"/>
</dbReference>
<dbReference type="AlphaFoldDB" id="A0A4R3TLS6"/>
<evidence type="ECO:0000256" key="5">
    <source>
        <dbReference type="ARBA" id="ARBA00023141"/>
    </source>
</evidence>
<dbReference type="GO" id="GO:0005737">
    <property type="term" value="C:cytoplasm"/>
    <property type="evidence" value="ECO:0007669"/>
    <property type="project" value="UniProtKB-SubCell"/>
</dbReference>
<dbReference type="InterPro" id="IPR001986">
    <property type="entry name" value="Enolpyruvate_Tfrase_dom"/>
</dbReference>
<dbReference type="EC" id="2.5.1.19" evidence="7"/>
<dbReference type="UniPathway" id="UPA00053">
    <property type="reaction ID" value="UER00089"/>
</dbReference>
<gene>
    <name evidence="7" type="primary">aroA</name>
    <name evidence="9" type="ORF">EDD61_10413</name>
</gene>
<feature type="binding site" evidence="7">
    <location>
        <position position="25"/>
    </location>
    <ligand>
        <name>3-phosphoshikimate</name>
        <dbReference type="ChEBI" id="CHEBI:145989"/>
    </ligand>
</feature>
<dbReference type="GO" id="GO:0009073">
    <property type="term" value="P:aromatic amino acid family biosynthetic process"/>
    <property type="evidence" value="ECO:0007669"/>
    <property type="project" value="UniProtKB-KW"/>
</dbReference>
<evidence type="ECO:0000259" key="8">
    <source>
        <dbReference type="Pfam" id="PF00275"/>
    </source>
</evidence>
<comment type="subunit">
    <text evidence="7">Monomer.</text>
</comment>
<feature type="binding site" evidence="7">
    <location>
        <position position="402"/>
    </location>
    <ligand>
        <name>phosphoenolpyruvate</name>
        <dbReference type="ChEBI" id="CHEBI:58702"/>
    </ligand>
</feature>
<evidence type="ECO:0000313" key="9">
    <source>
        <dbReference type="EMBL" id="TCU62377.1"/>
    </source>
</evidence>
<reference evidence="9 10" key="1">
    <citation type="submission" date="2019-03" db="EMBL/GenBank/DDBJ databases">
        <title>Genomic Encyclopedia of Type Strains, Phase IV (KMG-IV): sequencing the most valuable type-strain genomes for metagenomic binning, comparative biology and taxonomic classification.</title>
        <authorList>
            <person name="Goeker M."/>
        </authorList>
    </citation>
    <scope>NUCLEOTIDE SEQUENCE [LARGE SCALE GENOMIC DNA]</scope>
    <source>
        <strain evidence="9 10">DSM 29481</strain>
    </source>
</reference>
<feature type="binding site" evidence="7">
    <location>
        <position position="302"/>
    </location>
    <ligand>
        <name>3-phosphoshikimate</name>
        <dbReference type="ChEBI" id="CHEBI:145989"/>
    </ligand>
</feature>
<comment type="function">
    <text evidence="7">Catalyzes the transfer of the enolpyruvyl moiety of phosphoenolpyruvate (PEP) to the 5-hydroxyl of shikimate-3-phosphate (S3P) to produce enolpyruvyl shikimate-3-phosphate and inorganic phosphate.</text>
</comment>
<feature type="binding site" evidence="7">
    <location>
        <position position="160"/>
    </location>
    <ligand>
        <name>3-phosphoshikimate</name>
        <dbReference type="ChEBI" id="CHEBI:145989"/>
    </ligand>
</feature>
<evidence type="ECO:0000313" key="10">
    <source>
        <dbReference type="Proteomes" id="UP000295773"/>
    </source>
</evidence>
<dbReference type="NCBIfam" id="TIGR01356">
    <property type="entry name" value="aroA"/>
    <property type="match status" value="1"/>
</dbReference>